<keyword evidence="2" id="KW-0547">Nucleotide-binding</keyword>
<dbReference type="STRING" id="1051891.A0A0C3Q794"/>
<evidence type="ECO:0000313" key="5">
    <source>
        <dbReference type="Proteomes" id="UP000054248"/>
    </source>
</evidence>
<keyword evidence="5" id="KW-1185">Reference proteome</keyword>
<proteinExistence type="inferred from homology"/>
<dbReference type="Proteomes" id="UP000054248">
    <property type="component" value="Unassembled WGS sequence"/>
</dbReference>
<accession>A0A0C3Q794</accession>
<evidence type="ECO:0000256" key="2">
    <source>
        <dbReference type="ARBA" id="ARBA00022741"/>
    </source>
</evidence>
<protein>
    <submittedName>
        <fullName evidence="4">Uncharacterized protein</fullName>
    </submittedName>
</protein>
<dbReference type="EMBL" id="KN823200">
    <property type="protein sequence ID" value="KIO19846.1"/>
    <property type="molecule type" value="Genomic_DNA"/>
</dbReference>
<keyword evidence="3" id="KW-0067">ATP-binding</keyword>
<dbReference type="GO" id="GO:0140662">
    <property type="term" value="F:ATP-dependent protein folding chaperone"/>
    <property type="evidence" value="ECO:0007669"/>
    <property type="project" value="InterPro"/>
</dbReference>
<dbReference type="GO" id="GO:0005524">
    <property type="term" value="F:ATP binding"/>
    <property type="evidence" value="ECO:0007669"/>
    <property type="project" value="UniProtKB-KW"/>
</dbReference>
<gene>
    <name evidence="4" type="ORF">M407DRAFT_30502</name>
</gene>
<dbReference type="PANTHER" id="PTHR19375">
    <property type="entry name" value="HEAT SHOCK PROTEIN 70KDA"/>
    <property type="match status" value="1"/>
</dbReference>
<dbReference type="SUPFAM" id="SSF53067">
    <property type="entry name" value="Actin-like ATPase domain"/>
    <property type="match status" value="2"/>
</dbReference>
<dbReference type="Gene3D" id="3.30.420.40">
    <property type="match status" value="2"/>
</dbReference>
<dbReference type="AlphaFoldDB" id="A0A0C3Q794"/>
<sequence>MPKIIVGGQTSRMTATVPVTMGYRPILVKKLSKSPSCPSRKISSAARTSVGIDSLYEGLNFYTSITLAPFEELCQDLFRSTLDPAEKVRRRSKIEKSAINGIAPAGGPLAFLFDLGIPPAPCHVLRIKVSYEIDANGILKLGTVEKRTAKSESILTSVRGTAFSNDHHGLLPVRSPSTPIGHRSATFDDASNYARGHPQGQFIPEEISSMVLEKMKETAEAYLGEKVTHAVVTVPAYLNDAQRQATKDAGTIPGLTILRIAKEAIA</sequence>
<organism evidence="4 5">
    <name type="scientific">Tulasnella calospora MUT 4182</name>
    <dbReference type="NCBI Taxonomy" id="1051891"/>
    <lineage>
        <taxon>Eukaryota</taxon>
        <taxon>Fungi</taxon>
        <taxon>Dikarya</taxon>
        <taxon>Basidiomycota</taxon>
        <taxon>Agaricomycotina</taxon>
        <taxon>Agaricomycetes</taxon>
        <taxon>Cantharellales</taxon>
        <taxon>Tulasnellaceae</taxon>
        <taxon>Tulasnella</taxon>
    </lineage>
</organism>
<evidence type="ECO:0000256" key="1">
    <source>
        <dbReference type="ARBA" id="ARBA00007381"/>
    </source>
</evidence>
<dbReference type="OrthoDB" id="2753769at2759"/>
<reference evidence="5" key="2">
    <citation type="submission" date="2015-01" db="EMBL/GenBank/DDBJ databases">
        <title>Evolutionary Origins and Diversification of the Mycorrhizal Mutualists.</title>
        <authorList>
            <consortium name="DOE Joint Genome Institute"/>
            <consortium name="Mycorrhizal Genomics Consortium"/>
            <person name="Kohler A."/>
            <person name="Kuo A."/>
            <person name="Nagy L.G."/>
            <person name="Floudas D."/>
            <person name="Copeland A."/>
            <person name="Barry K.W."/>
            <person name="Cichocki N."/>
            <person name="Veneault-Fourrey C."/>
            <person name="LaButti K."/>
            <person name="Lindquist E.A."/>
            <person name="Lipzen A."/>
            <person name="Lundell T."/>
            <person name="Morin E."/>
            <person name="Murat C."/>
            <person name="Riley R."/>
            <person name="Ohm R."/>
            <person name="Sun H."/>
            <person name="Tunlid A."/>
            <person name="Henrissat B."/>
            <person name="Grigoriev I.V."/>
            <person name="Hibbett D.S."/>
            <person name="Martin F."/>
        </authorList>
    </citation>
    <scope>NUCLEOTIDE SEQUENCE [LARGE SCALE GENOMIC DNA]</scope>
    <source>
        <strain evidence="5">MUT 4182</strain>
    </source>
</reference>
<dbReference type="HOGENOM" id="CLU_091457_0_0_1"/>
<comment type="similarity">
    <text evidence="1">Belongs to the heat shock protein 70 family.</text>
</comment>
<name>A0A0C3Q794_9AGAM</name>
<dbReference type="SUPFAM" id="SSF100920">
    <property type="entry name" value="Heat shock protein 70kD (HSP70), peptide-binding domain"/>
    <property type="match status" value="1"/>
</dbReference>
<dbReference type="InterPro" id="IPR043129">
    <property type="entry name" value="ATPase_NBD"/>
</dbReference>
<dbReference type="InterPro" id="IPR029047">
    <property type="entry name" value="HSP70_peptide-bd_sf"/>
</dbReference>
<evidence type="ECO:0000256" key="3">
    <source>
        <dbReference type="ARBA" id="ARBA00022840"/>
    </source>
</evidence>
<reference evidence="4 5" key="1">
    <citation type="submission" date="2014-04" db="EMBL/GenBank/DDBJ databases">
        <authorList>
            <consortium name="DOE Joint Genome Institute"/>
            <person name="Kuo A."/>
            <person name="Girlanda M."/>
            <person name="Perotto S."/>
            <person name="Kohler A."/>
            <person name="Nagy L.G."/>
            <person name="Floudas D."/>
            <person name="Copeland A."/>
            <person name="Barry K.W."/>
            <person name="Cichocki N."/>
            <person name="Veneault-Fourrey C."/>
            <person name="LaButti K."/>
            <person name="Lindquist E.A."/>
            <person name="Lipzen A."/>
            <person name="Lundell T."/>
            <person name="Morin E."/>
            <person name="Murat C."/>
            <person name="Sun H."/>
            <person name="Tunlid A."/>
            <person name="Henrissat B."/>
            <person name="Grigoriev I.V."/>
            <person name="Hibbett D.S."/>
            <person name="Martin F."/>
            <person name="Nordberg H.P."/>
            <person name="Cantor M.N."/>
            <person name="Hua S.X."/>
        </authorList>
    </citation>
    <scope>NUCLEOTIDE SEQUENCE [LARGE SCALE GENOMIC DNA]</scope>
    <source>
        <strain evidence="4 5">MUT 4182</strain>
    </source>
</reference>
<dbReference type="Gene3D" id="2.60.34.10">
    <property type="entry name" value="Substrate Binding Domain Of DNAk, Chain A, domain 1"/>
    <property type="match status" value="1"/>
</dbReference>
<dbReference type="FunFam" id="3.30.420.40:FF:000545">
    <property type="entry name" value="Endoplasmic reticulum chaperone BiP"/>
    <property type="match status" value="1"/>
</dbReference>
<dbReference type="Pfam" id="PF00012">
    <property type="entry name" value="HSP70"/>
    <property type="match status" value="3"/>
</dbReference>
<dbReference type="InterPro" id="IPR013126">
    <property type="entry name" value="Hsp_70_fam"/>
</dbReference>
<dbReference type="Gene3D" id="3.90.640.10">
    <property type="entry name" value="Actin, Chain A, domain 4"/>
    <property type="match status" value="1"/>
</dbReference>
<evidence type="ECO:0000313" key="4">
    <source>
        <dbReference type="EMBL" id="KIO19846.1"/>
    </source>
</evidence>